<dbReference type="Pfam" id="PF00072">
    <property type="entry name" value="Response_reg"/>
    <property type="match status" value="1"/>
</dbReference>
<dbReference type="Gene3D" id="3.40.50.2300">
    <property type="match status" value="1"/>
</dbReference>
<dbReference type="GO" id="GO:0032993">
    <property type="term" value="C:protein-DNA complex"/>
    <property type="evidence" value="ECO:0007669"/>
    <property type="project" value="TreeGrafter"/>
</dbReference>
<keyword evidence="1 6" id="KW-0597">Phosphoprotein</keyword>
<keyword evidence="5" id="KW-0804">Transcription</keyword>
<dbReference type="PANTHER" id="PTHR48111">
    <property type="entry name" value="REGULATOR OF RPOS"/>
    <property type="match status" value="1"/>
</dbReference>
<accession>A0A4U1ML29</accession>
<evidence type="ECO:0000256" key="6">
    <source>
        <dbReference type="PROSITE-ProRule" id="PRU00169"/>
    </source>
</evidence>
<evidence type="ECO:0000256" key="7">
    <source>
        <dbReference type="PROSITE-ProRule" id="PRU01091"/>
    </source>
</evidence>
<dbReference type="SMART" id="SM00862">
    <property type="entry name" value="Trans_reg_C"/>
    <property type="match status" value="1"/>
</dbReference>
<evidence type="ECO:0000256" key="1">
    <source>
        <dbReference type="ARBA" id="ARBA00022553"/>
    </source>
</evidence>
<dbReference type="InterPro" id="IPR039420">
    <property type="entry name" value="WalR-like"/>
</dbReference>
<dbReference type="PANTHER" id="PTHR48111:SF73">
    <property type="entry name" value="ALKALINE PHOSPHATASE SYNTHESIS TRANSCRIPTIONAL REGULATORY PROTEIN PHOP"/>
    <property type="match status" value="1"/>
</dbReference>
<dbReference type="PROSITE" id="PS50110">
    <property type="entry name" value="RESPONSE_REGULATORY"/>
    <property type="match status" value="1"/>
</dbReference>
<reference evidence="10 11" key="1">
    <citation type="submission" date="2019-04" db="EMBL/GenBank/DDBJ databases">
        <title>Genome sequence of Bacillus hwajinpoensis strain Y2.</title>
        <authorList>
            <person name="Fair J.L."/>
            <person name="Maclea K.S."/>
        </authorList>
    </citation>
    <scope>NUCLEOTIDE SEQUENCE [LARGE SCALE GENOMIC DNA]</scope>
    <source>
        <strain evidence="10 11">Y2</strain>
    </source>
</reference>
<dbReference type="AlphaFoldDB" id="A0A4U1ML29"/>
<comment type="caution">
    <text evidence="10">The sequence shown here is derived from an EMBL/GenBank/DDBJ whole genome shotgun (WGS) entry which is preliminary data.</text>
</comment>
<keyword evidence="4 7" id="KW-0238">DNA-binding</keyword>
<dbReference type="InterPro" id="IPR001789">
    <property type="entry name" value="Sig_transdc_resp-reg_receiver"/>
</dbReference>
<dbReference type="CDD" id="cd17574">
    <property type="entry name" value="REC_OmpR"/>
    <property type="match status" value="1"/>
</dbReference>
<evidence type="ECO:0000313" key="10">
    <source>
        <dbReference type="EMBL" id="TKD71326.1"/>
    </source>
</evidence>
<evidence type="ECO:0000256" key="3">
    <source>
        <dbReference type="ARBA" id="ARBA00023015"/>
    </source>
</evidence>
<evidence type="ECO:0000313" key="11">
    <source>
        <dbReference type="Proteomes" id="UP000310541"/>
    </source>
</evidence>
<dbReference type="InterPro" id="IPR011006">
    <property type="entry name" value="CheY-like_superfamily"/>
</dbReference>
<dbReference type="PROSITE" id="PS51755">
    <property type="entry name" value="OMPR_PHOB"/>
    <property type="match status" value="1"/>
</dbReference>
<evidence type="ECO:0000259" key="8">
    <source>
        <dbReference type="PROSITE" id="PS50110"/>
    </source>
</evidence>
<dbReference type="CDD" id="cd00383">
    <property type="entry name" value="trans_reg_C"/>
    <property type="match status" value="1"/>
</dbReference>
<protein>
    <submittedName>
        <fullName evidence="10">Response regulator transcription factor</fullName>
    </submittedName>
</protein>
<dbReference type="Proteomes" id="UP000310541">
    <property type="component" value="Unassembled WGS sequence"/>
</dbReference>
<dbReference type="GO" id="GO:0006355">
    <property type="term" value="P:regulation of DNA-templated transcription"/>
    <property type="evidence" value="ECO:0007669"/>
    <property type="project" value="InterPro"/>
</dbReference>
<dbReference type="FunFam" id="3.40.50.2300:FF:000001">
    <property type="entry name" value="DNA-binding response regulator PhoB"/>
    <property type="match status" value="1"/>
</dbReference>
<dbReference type="GO" id="GO:0000156">
    <property type="term" value="F:phosphorelay response regulator activity"/>
    <property type="evidence" value="ECO:0007669"/>
    <property type="project" value="TreeGrafter"/>
</dbReference>
<keyword evidence="3" id="KW-0805">Transcription regulation</keyword>
<dbReference type="SUPFAM" id="SSF52172">
    <property type="entry name" value="CheY-like"/>
    <property type="match status" value="1"/>
</dbReference>
<feature type="DNA-binding region" description="OmpR/PhoB-type" evidence="7">
    <location>
        <begin position="124"/>
        <end position="224"/>
    </location>
</feature>
<proteinExistence type="predicted"/>
<feature type="domain" description="OmpR/PhoB-type" evidence="9">
    <location>
        <begin position="124"/>
        <end position="224"/>
    </location>
</feature>
<dbReference type="EMBL" id="SWFM01000001">
    <property type="protein sequence ID" value="TKD71326.1"/>
    <property type="molecule type" value="Genomic_DNA"/>
</dbReference>
<feature type="modified residue" description="4-aspartylphosphate" evidence="6">
    <location>
        <position position="52"/>
    </location>
</feature>
<feature type="domain" description="Response regulatory" evidence="8">
    <location>
        <begin position="3"/>
        <end position="116"/>
    </location>
</feature>
<evidence type="ECO:0000256" key="4">
    <source>
        <dbReference type="ARBA" id="ARBA00023125"/>
    </source>
</evidence>
<dbReference type="OrthoDB" id="9790442at2"/>
<dbReference type="InterPro" id="IPR001867">
    <property type="entry name" value="OmpR/PhoB-type_DNA-bd"/>
</dbReference>
<name>A0A4U1ML29_9BACL</name>
<dbReference type="Gene3D" id="1.10.10.10">
    <property type="entry name" value="Winged helix-like DNA-binding domain superfamily/Winged helix DNA-binding domain"/>
    <property type="match status" value="1"/>
</dbReference>
<dbReference type="RefSeq" id="WP_136945203.1">
    <property type="nucleotide sequence ID" value="NZ_SWFM01000001.1"/>
</dbReference>
<organism evidence="10 11">
    <name type="scientific">Guptibacillus hwajinpoensis</name>
    <dbReference type="NCBI Taxonomy" id="208199"/>
    <lineage>
        <taxon>Bacteria</taxon>
        <taxon>Bacillati</taxon>
        <taxon>Bacillota</taxon>
        <taxon>Bacilli</taxon>
        <taxon>Bacillales</taxon>
        <taxon>Guptibacillaceae</taxon>
        <taxon>Guptibacillus</taxon>
    </lineage>
</organism>
<gene>
    <name evidence="10" type="ORF">FBF83_00500</name>
</gene>
<dbReference type="InterPro" id="IPR036388">
    <property type="entry name" value="WH-like_DNA-bd_sf"/>
</dbReference>
<sequence>MQRVLIVDDEERMVELISLYLKPQGNTIYKAYTGKEALEILQENKIDLVLLDVMMPDMDGWVTCQEIRKVSNIPIIMLTAREQSEDIVKGLKIGADDYITKPFDEQVLLARIEAVTRRIQQEDANQVFIKGLIWDMDKHLVKFKGNKISMTPIEFKLLGLFLKNPEKVFSREHLIQLIWGFESNTEGRTIDSHIRNLREKCRQAGFLIDNYLKTIWGVGYKWKK</sequence>
<evidence type="ECO:0000256" key="5">
    <source>
        <dbReference type="ARBA" id="ARBA00023163"/>
    </source>
</evidence>
<dbReference type="GO" id="GO:0000976">
    <property type="term" value="F:transcription cis-regulatory region binding"/>
    <property type="evidence" value="ECO:0007669"/>
    <property type="project" value="TreeGrafter"/>
</dbReference>
<keyword evidence="2" id="KW-0902">Two-component regulatory system</keyword>
<dbReference type="GO" id="GO:0005829">
    <property type="term" value="C:cytosol"/>
    <property type="evidence" value="ECO:0007669"/>
    <property type="project" value="TreeGrafter"/>
</dbReference>
<dbReference type="SMART" id="SM00448">
    <property type="entry name" value="REC"/>
    <property type="match status" value="1"/>
</dbReference>
<evidence type="ECO:0000256" key="2">
    <source>
        <dbReference type="ARBA" id="ARBA00023012"/>
    </source>
</evidence>
<dbReference type="Gene3D" id="6.10.250.690">
    <property type="match status" value="1"/>
</dbReference>
<dbReference type="Pfam" id="PF00486">
    <property type="entry name" value="Trans_reg_C"/>
    <property type="match status" value="1"/>
</dbReference>
<evidence type="ECO:0000259" key="9">
    <source>
        <dbReference type="PROSITE" id="PS51755"/>
    </source>
</evidence>